<feature type="zinc finger region" description="TRAF-type" evidence="4">
    <location>
        <begin position="300"/>
        <end position="343"/>
    </location>
</feature>
<keyword evidence="7" id="KW-1185">Reference proteome</keyword>
<evidence type="ECO:0000256" key="3">
    <source>
        <dbReference type="ARBA" id="ARBA00022833"/>
    </source>
</evidence>
<dbReference type="PANTHER" id="PTHR10131:SF94">
    <property type="entry name" value="TNF RECEPTOR-ASSOCIATED FACTOR 4"/>
    <property type="match status" value="1"/>
</dbReference>
<proteinExistence type="predicted"/>
<feature type="domain" description="TRAF-type" evidence="5">
    <location>
        <begin position="206"/>
        <end position="258"/>
    </location>
</feature>
<reference evidence="6 7" key="1">
    <citation type="journal article" date="2023" name="BMC Biol.">
        <title>The compact genome of the sponge Oopsacas minuta (Hexactinellida) is lacking key metazoan core genes.</title>
        <authorList>
            <person name="Santini S."/>
            <person name="Schenkelaars Q."/>
            <person name="Jourda C."/>
            <person name="Duchesne M."/>
            <person name="Belahbib H."/>
            <person name="Rocher C."/>
            <person name="Selva M."/>
            <person name="Riesgo A."/>
            <person name="Vervoort M."/>
            <person name="Leys S.P."/>
            <person name="Kodjabachian L."/>
            <person name="Le Bivic A."/>
            <person name="Borchiellini C."/>
            <person name="Claverie J.M."/>
            <person name="Renard E."/>
        </authorList>
    </citation>
    <scope>NUCLEOTIDE SEQUENCE [LARGE SCALE GENOMIC DNA]</scope>
    <source>
        <strain evidence="6">SPO-2</strain>
    </source>
</reference>
<evidence type="ECO:0000256" key="1">
    <source>
        <dbReference type="ARBA" id="ARBA00022723"/>
    </source>
</evidence>
<gene>
    <name evidence="6" type="ORF">LOD99_9212</name>
</gene>
<organism evidence="6 7">
    <name type="scientific">Oopsacas minuta</name>
    <dbReference type="NCBI Taxonomy" id="111878"/>
    <lineage>
        <taxon>Eukaryota</taxon>
        <taxon>Metazoa</taxon>
        <taxon>Porifera</taxon>
        <taxon>Hexactinellida</taxon>
        <taxon>Hexasterophora</taxon>
        <taxon>Lyssacinosida</taxon>
        <taxon>Leucopsacidae</taxon>
        <taxon>Oopsacas</taxon>
    </lineage>
</organism>
<dbReference type="PANTHER" id="PTHR10131">
    <property type="entry name" value="TNF RECEPTOR ASSOCIATED FACTOR"/>
    <property type="match status" value="1"/>
</dbReference>
<comment type="caution">
    <text evidence="6">The sequence shown here is derived from an EMBL/GenBank/DDBJ whole genome shotgun (WGS) entry which is preliminary data.</text>
</comment>
<evidence type="ECO:0000313" key="6">
    <source>
        <dbReference type="EMBL" id="KAI6646813.1"/>
    </source>
</evidence>
<dbReference type="GO" id="GO:0008270">
    <property type="term" value="F:zinc ion binding"/>
    <property type="evidence" value="ECO:0007669"/>
    <property type="project" value="UniProtKB-KW"/>
</dbReference>
<accession>A0AAV7JDE0</accession>
<feature type="zinc finger region" description="TRAF-type" evidence="4">
    <location>
        <begin position="355"/>
        <end position="401"/>
    </location>
</feature>
<feature type="domain" description="TRAF-type" evidence="5">
    <location>
        <begin position="355"/>
        <end position="401"/>
    </location>
</feature>
<dbReference type="EMBL" id="JAKMXF010000353">
    <property type="protein sequence ID" value="KAI6646813.1"/>
    <property type="molecule type" value="Genomic_DNA"/>
</dbReference>
<dbReference type="Pfam" id="PF02176">
    <property type="entry name" value="zf-TRAF"/>
    <property type="match status" value="3"/>
</dbReference>
<keyword evidence="3 4" id="KW-0862">Zinc</keyword>
<feature type="zinc finger region" description="TRAF-type" evidence="4">
    <location>
        <begin position="163"/>
        <end position="199"/>
    </location>
</feature>
<evidence type="ECO:0000256" key="4">
    <source>
        <dbReference type="PROSITE-ProRule" id="PRU00207"/>
    </source>
</evidence>
<keyword evidence="2 4" id="KW-0863">Zinc-finger</keyword>
<feature type="domain" description="TRAF-type" evidence="5">
    <location>
        <begin position="300"/>
        <end position="343"/>
    </location>
</feature>
<name>A0AAV7JDE0_9METZ</name>
<evidence type="ECO:0000259" key="5">
    <source>
        <dbReference type="PROSITE" id="PS50145"/>
    </source>
</evidence>
<dbReference type="AlphaFoldDB" id="A0AAV7JDE0"/>
<evidence type="ECO:0000256" key="2">
    <source>
        <dbReference type="ARBA" id="ARBA00022771"/>
    </source>
</evidence>
<evidence type="ECO:0000313" key="7">
    <source>
        <dbReference type="Proteomes" id="UP001165289"/>
    </source>
</evidence>
<dbReference type="Proteomes" id="UP001165289">
    <property type="component" value="Unassembled WGS sequence"/>
</dbReference>
<feature type="zinc finger region" description="TRAF-type" evidence="4">
    <location>
        <begin position="206"/>
        <end position="258"/>
    </location>
</feature>
<protein>
    <submittedName>
        <fullName evidence="6">Ankyrin, TRAF-type zinc finger protein</fullName>
    </submittedName>
</protein>
<dbReference type="InterPro" id="IPR013083">
    <property type="entry name" value="Znf_RING/FYVE/PHD"/>
</dbReference>
<dbReference type="GO" id="GO:0043122">
    <property type="term" value="P:regulation of canonical NF-kappaB signal transduction"/>
    <property type="evidence" value="ECO:0007669"/>
    <property type="project" value="TreeGrafter"/>
</dbReference>
<dbReference type="InterPro" id="IPR001293">
    <property type="entry name" value="Znf_TRAF"/>
</dbReference>
<keyword evidence="1 4" id="KW-0479">Metal-binding</keyword>
<feature type="domain" description="TRAF-type" evidence="5">
    <location>
        <begin position="163"/>
        <end position="199"/>
    </location>
</feature>
<sequence length="503" mass="57665">MAEKSIGGAPELLIDLEQPLLPEIGRELCRVRVRDSDVKGKQGSGEAHVIRTDSLNMGGIPGTTGYKSDREEFRGYGRDILTENLAERESTFLLCNRCKGIMREACISTNGDNFVSVVGNVKNFTTCMKAMNKHSEYTCEEHNPLSQVLVSFTRTGLHVHEKCKLYCGIVLPREELKIHMKEKCEYRKVACEDCKKDFEFCDMLIHQPKCPKVRLKCKEGCGTTVDREDMAQHLEKDCGRVVEKCKLGCGKIVPHDELNMHVNEKCLQRMITSPGKCPKVRLKCVKGCDTTLDREKMAHHLEKDCGRVIENCKLGCGKKLPRDELNMHVNEKCLERIIPCGYCHIDFKAYNKSYHNKKCKKMPISCELGCGILVCREDMARHIEEECVEKKVECPFIQYKCEVGLIKRKELNQHLEEKRTEHTELKLSAMEEIVVQQSEMINKKNERINTQDKMITKQDKMITKQDKMIAKQDKMIAKQSERIAIQNEQLKALFSNANTIKLE</sequence>
<dbReference type="Gene3D" id="3.30.40.10">
    <property type="entry name" value="Zinc/RING finger domain, C3HC4 (zinc finger)"/>
    <property type="match status" value="5"/>
</dbReference>
<dbReference type="PROSITE" id="PS50145">
    <property type="entry name" value="ZF_TRAF"/>
    <property type="match status" value="4"/>
</dbReference>